<feature type="region of interest" description="Disordered" evidence="2">
    <location>
        <begin position="421"/>
        <end position="456"/>
    </location>
</feature>
<feature type="region of interest" description="Disordered" evidence="2">
    <location>
        <begin position="349"/>
        <end position="397"/>
    </location>
</feature>
<dbReference type="PROSITE" id="PS50158">
    <property type="entry name" value="ZF_CCHC"/>
    <property type="match status" value="1"/>
</dbReference>
<dbReference type="Proteomes" id="UP001187471">
    <property type="component" value="Unassembled WGS sequence"/>
</dbReference>
<dbReference type="AlphaFoldDB" id="A0AA88UTH2"/>
<evidence type="ECO:0000313" key="5">
    <source>
        <dbReference type="EMBL" id="KAK2993766.1"/>
    </source>
</evidence>
<gene>
    <name evidence="5" type="ORF">RJ640_025073</name>
</gene>
<evidence type="ECO:0000256" key="2">
    <source>
        <dbReference type="SAM" id="MobiDB-lite"/>
    </source>
</evidence>
<evidence type="ECO:0000313" key="6">
    <source>
        <dbReference type="Proteomes" id="UP001187471"/>
    </source>
</evidence>
<keyword evidence="6" id="KW-1185">Reference proteome</keyword>
<organism evidence="5 6">
    <name type="scientific">Escallonia rubra</name>
    <dbReference type="NCBI Taxonomy" id="112253"/>
    <lineage>
        <taxon>Eukaryota</taxon>
        <taxon>Viridiplantae</taxon>
        <taxon>Streptophyta</taxon>
        <taxon>Embryophyta</taxon>
        <taxon>Tracheophyta</taxon>
        <taxon>Spermatophyta</taxon>
        <taxon>Magnoliopsida</taxon>
        <taxon>eudicotyledons</taxon>
        <taxon>Gunneridae</taxon>
        <taxon>Pentapetalae</taxon>
        <taxon>asterids</taxon>
        <taxon>campanulids</taxon>
        <taxon>Escalloniales</taxon>
        <taxon>Escalloniaceae</taxon>
        <taxon>Escallonia</taxon>
    </lineage>
</organism>
<keyword evidence="1" id="KW-0479">Metal-binding</keyword>
<accession>A0AA88UTH2</accession>
<evidence type="ECO:0000256" key="1">
    <source>
        <dbReference type="PROSITE-ProRule" id="PRU00047"/>
    </source>
</evidence>
<dbReference type="GO" id="GO:0008270">
    <property type="term" value="F:zinc ion binding"/>
    <property type="evidence" value="ECO:0007669"/>
    <property type="project" value="UniProtKB-KW"/>
</dbReference>
<protein>
    <recommendedName>
        <fullName evidence="4">CCHC-type domain-containing protein</fullName>
    </recommendedName>
</protein>
<keyword evidence="3" id="KW-0732">Signal</keyword>
<proteinExistence type="predicted"/>
<feature type="domain" description="CCHC-type" evidence="4">
    <location>
        <begin position="403"/>
        <end position="417"/>
    </location>
</feature>
<dbReference type="GO" id="GO:0003676">
    <property type="term" value="F:nucleic acid binding"/>
    <property type="evidence" value="ECO:0007669"/>
    <property type="project" value="InterPro"/>
</dbReference>
<name>A0AA88UTH2_9ASTE</name>
<evidence type="ECO:0000259" key="4">
    <source>
        <dbReference type="PROSITE" id="PS50158"/>
    </source>
</evidence>
<dbReference type="InterPro" id="IPR001878">
    <property type="entry name" value="Znf_CCHC"/>
</dbReference>
<feature type="chain" id="PRO_5041702585" description="CCHC-type domain-containing protein" evidence="3">
    <location>
        <begin position="22"/>
        <end position="456"/>
    </location>
</feature>
<dbReference type="SUPFAM" id="SSF57756">
    <property type="entry name" value="Retrovirus zinc finger-like domains"/>
    <property type="match status" value="1"/>
</dbReference>
<dbReference type="InterPro" id="IPR036875">
    <property type="entry name" value="Znf_CCHC_sf"/>
</dbReference>
<comment type="caution">
    <text evidence="5">The sequence shown here is derived from an EMBL/GenBank/DDBJ whole genome shotgun (WGS) entry which is preliminary data.</text>
</comment>
<feature type="signal peptide" evidence="3">
    <location>
        <begin position="1"/>
        <end position="21"/>
    </location>
</feature>
<keyword evidence="1" id="KW-0863">Zinc-finger</keyword>
<sequence>MSMVLLQLNLVFSATLAPCEAMKSSSSSLHMVVNLVLDTWCQLAQSLGALPSFPSLVKWGLVRGAVHLAGGNGPAYGLRSGLPATVFSEEEIDELNISSTSNLGSRDSLNISSMMQRLVEFVCALLSHGLITKAESSQNAFTAVLMHVQLSVLLLLPEDPSLESVRGSVHVFVSSVLVSSEDSLEEITGLGLGLWYVNGAAWLCEVAGGSAGFQVCGVRLVMLNLAPKVKYQVLTETSPTTLWQKLENIYMSKSLSNRLYLKKDLYQLRMDEGSDLGNHISEFNRLVSQLSSIDVKLEEEDHAILLLSSLPKSYETLKTMLLIGNETLLIGKETLLVYDVMSVLMDSSRVNGTSSSSQSEGLVVRYENKNGHGRGRDRSRNRNPGHEKDRSKSRGKQDKSSIKCWYCKEIGHIARRCLERKEKKNGKKHVNNANVAEEDDKSSDGDLYLVSSVEQQ</sequence>
<dbReference type="EMBL" id="JAVXUO010000273">
    <property type="protein sequence ID" value="KAK2993766.1"/>
    <property type="molecule type" value="Genomic_DNA"/>
</dbReference>
<feature type="compositionally biased region" description="Polar residues" evidence="2">
    <location>
        <begin position="349"/>
        <end position="360"/>
    </location>
</feature>
<evidence type="ECO:0000256" key="3">
    <source>
        <dbReference type="SAM" id="SignalP"/>
    </source>
</evidence>
<reference evidence="5" key="1">
    <citation type="submission" date="2022-12" db="EMBL/GenBank/DDBJ databases">
        <title>Draft genome assemblies for two species of Escallonia (Escalloniales).</title>
        <authorList>
            <person name="Chanderbali A."/>
            <person name="Dervinis C."/>
            <person name="Anghel I."/>
            <person name="Soltis D."/>
            <person name="Soltis P."/>
            <person name="Zapata F."/>
        </authorList>
    </citation>
    <scope>NUCLEOTIDE SEQUENCE</scope>
    <source>
        <strain evidence="5">UCBG92.1500</strain>
        <tissue evidence="5">Leaf</tissue>
    </source>
</reference>
<dbReference type="Pfam" id="PF14223">
    <property type="entry name" value="Retrotran_gag_2"/>
    <property type="match status" value="1"/>
</dbReference>
<keyword evidence="1" id="KW-0862">Zinc</keyword>
<feature type="compositionally biased region" description="Basic and acidic residues" evidence="2">
    <location>
        <begin position="366"/>
        <end position="397"/>
    </location>
</feature>
<dbReference type="SMART" id="SM00343">
    <property type="entry name" value="ZnF_C2HC"/>
    <property type="match status" value="1"/>
</dbReference>